<dbReference type="Proteomes" id="UP001152320">
    <property type="component" value="Chromosome 9"/>
</dbReference>
<organism evidence="2 3">
    <name type="scientific">Holothuria leucospilota</name>
    <name type="common">Black long sea cucumber</name>
    <name type="synonym">Mertensiothuria leucospilota</name>
    <dbReference type="NCBI Taxonomy" id="206669"/>
    <lineage>
        <taxon>Eukaryota</taxon>
        <taxon>Metazoa</taxon>
        <taxon>Echinodermata</taxon>
        <taxon>Eleutherozoa</taxon>
        <taxon>Echinozoa</taxon>
        <taxon>Holothuroidea</taxon>
        <taxon>Aspidochirotacea</taxon>
        <taxon>Aspidochirotida</taxon>
        <taxon>Holothuriidae</taxon>
        <taxon>Holothuria</taxon>
    </lineage>
</organism>
<evidence type="ECO:0000313" key="3">
    <source>
        <dbReference type="Proteomes" id="UP001152320"/>
    </source>
</evidence>
<name>A0A9Q1C105_HOLLE</name>
<keyword evidence="1" id="KW-0732">Signal</keyword>
<protein>
    <submittedName>
        <fullName evidence="2">Uncharacterized protein</fullName>
    </submittedName>
</protein>
<dbReference type="AlphaFoldDB" id="A0A9Q1C105"/>
<keyword evidence="3" id="KW-1185">Reference proteome</keyword>
<proteinExistence type="predicted"/>
<accession>A0A9Q1C105</accession>
<feature type="chain" id="PRO_5040375790" evidence="1">
    <location>
        <begin position="22"/>
        <end position="205"/>
    </location>
</feature>
<gene>
    <name evidence="2" type="ORF">HOLleu_20088</name>
</gene>
<sequence>MAMALLTFVVFLVGIFSTCSCAPSQPPVEELTFTFDLNGISHTEIRQVEGSIVTLTDAIDEFLVVLDYERNMFMLKNLTSQTCSFSRLDNVPVTKDEKVPIFVQEVTETSLQENGDQEADVVLLEKVGEIPVGYVRLTNDVTVAEKCSSQPSYWLKTKDISRQRRCDNEGNCSKKEKPKKEEPEIDPALFPYVVVVRLVLSLLRG</sequence>
<evidence type="ECO:0000313" key="2">
    <source>
        <dbReference type="EMBL" id="KAJ8036189.1"/>
    </source>
</evidence>
<comment type="caution">
    <text evidence="2">The sequence shown here is derived from an EMBL/GenBank/DDBJ whole genome shotgun (WGS) entry which is preliminary data.</text>
</comment>
<evidence type="ECO:0000256" key="1">
    <source>
        <dbReference type="SAM" id="SignalP"/>
    </source>
</evidence>
<dbReference type="EMBL" id="JAIZAY010000009">
    <property type="protein sequence ID" value="KAJ8036189.1"/>
    <property type="molecule type" value="Genomic_DNA"/>
</dbReference>
<feature type="signal peptide" evidence="1">
    <location>
        <begin position="1"/>
        <end position="21"/>
    </location>
</feature>
<reference evidence="2" key="1">
    <citation type="submission" date="2021-10" db="EMBL/GenBank/DDBJ databases">
        <title>Tropical sea cucumber genome reveals ecological adaptation and Cuvierian tubules defense mechanism.</title>
        <authorList>
            <person name="Chen T."/>
        </authorList>
    </citation>
    <scope>NUCLEOTIDE SEQUENCE</scope>
    <source>
        <strain evidence="2">Nanhai2018</strain>
        <tissue evidence="2">Muscle</tissue>
    </source>
</reference>